<dbReference type="InterPro" id="IPR051798">
    <property type="entry name" value="Class-II_PLP-Dep_Aminotrans"/>
</dbReference>
<comment type="similarity">
    <text evidence="5">Belongs to the class-II pyridoxal-phosphate-dependent aminotransferase family. MalY/PatB cystathionine beta-lyase subfamily.</text>
</comment>
<dbReference type="NCBIfam" id="TIGR04350">
    <property type="entry name" value="C_S_lyase_PatB"/>
    <property type="match status" value="1"/>
</dbReference>
<dbReference type="InterPro" id="IPR015421">
    <property type="entry name" value="PyrdxlP-dep_Trfase_major"/>
</dbReference>
<gene>
    <name evidence="7" type="ORF">TW71_14240</name>
</gene>
<dbReference type="SUPFAM" id="SSF53383">
    <property type="entry name" value="PLP-dependent transferases"/>
    <property type="match status" value="1"/>
</dbReference>
<keyword evidence="4" id="KW-0456">Lyase</keyword>
<evidence type="ECO:0000256" key="1">
    <source>
        <dbReference type="ARBA" id="ARBA00001933"/>
    </source>
</evidence>
<evidence type="ECO:0000256" key="3">
    <source>
        <dbReference type="ARBA" id="ARBA00022898"/>
    </source>
</evidence>
<sequence>MFTTKPQRNDISDKFIKHDSKMLQQIYGTDDVLPYWVADMDFPVAHPISQALARIVEREKYAYEFDSESVFKAISDWNKQRHGLDLNPSYFVQVPGVLSAIALMIREWSNKGDGVLIQVPVYHQFRRLIESAGRKVVANPLKLEDGQYQLDFDDFEAKLREDNVKIVLLCNPHNPVGRVWTQDELAKLVAIAAKYNVVVISDEIHADIVFEGHQFNSILTQNYDNVVSIIGSPAKNFGLNSIANGYLYTENQARLEEIKSTVASMALDHGNTLTNYATVAAYTQGQAWFEGFLAYTQNTIDWIEAYIGQNLPQIKMFKPQGTNQIWFDFSGLDLEPEVLQNLLFTQAKMGLTPGGWFGEKNPSFYRMNIASPLEQIEKSFHALSAAIKEVS</sequence>
<dbReference type="InterPro" id="IPR015422">
    <property type="entry name" value="PyrdxlP-dep_Trfase_small"/>
</dbReference>
<dbReference type="EMBL" id="JXXR01000016">
    <property type="protein sequence ID" value="KJY71175.1"/>
    <property type="molecule type" value="Genomic_DNA"/>
</dbReference>
<dbReference type="GO" id="GO:0008483">
    <property type="term" value="F:transaminase activity"/>
    <property type="evidence" value="ECO:0007669"/>
    <property type="project" value="UniProtKB-KW"/>
</dbReference>
<keyword evidence="3" id="KW-0663">Pyridoxal phosphate</keyword>
<organism evidence="7">
    <name type="scientific">Vibrio coralliilyticus</name>
    <dbReference type="NCBI Taxonomy" id="190893"/>
    <lineage>
        <taxon>Bacteria</taxon>
        <taxon>Pseudomonadati</taxon>
        <taxon>Pseudomonadota</taxon>
        <taxon>Gammaproteobacteria</taxon>
        <taxon>Vibrionales</taxon>
        <taxon>Vibrionaceae</taxon>
        <taxon>Vibrio</taxon>
    </lineage>
</organism>
<dbReference type="GO" id="GO:0047804">
    <property type="term" value="F:cysteine-S-conjugate beta-lyase activity"/>
    <property type="evidence" value="ECO:0007669"/>
    <property type="project" value="UniProtKB-EC"/>
</dbReference>
<dbReference type="Gene3D" id="3.40.640.10">
    <property type="entry name" value="Type I PLP-dependent aspartate aminotransferase-like (Major domain)"/>
    <property type="match status" value="1"/>
</dbReference>
<evidence type="ECO:0000313" key="7">
    <source>
        <dbReference type="EMBL" id="KJY71175.1"/>
    </source>
</evidence>
<protein>
    <recommendedName>
        <fullName evidence="2">cysteine-S-conjugate beta-lyase</fullName>
        <ecNumber evidence="2">4.4.1.13</ecNumber>
    </recommendedName>
</protein>
<keyword evidence="7" id="KW-0032">Aminotransferase</keyword>
<keyword evidence="7" id="KW-0808">Transferase</keyword>
<proteinExistence type="inferred from homology"/>
<comment type="cofactor">
    <cofactor evidence="1">
        <name>pyridoxal 5'-phosphate</name>
        <dbReference type="ChEBI" id="CHEBI:597326"/>
    </cofactor>
</comment>
<dbReference type="PANTHER" id="PTHR43525:SF1">
    <property type="entry name" value="PROTEIN MALY"/>
    <property type="match status" value="1"/>
</dbReference>
<comment type="caution">
    <text evidence="7">The sequence shown here is derived from an EMBL/GenBank/DDBJ whole genome shotgun (WGS) entry which is preliminary data.</text>
</comment>
<dbReference type="Pfam" id="PF00155">
    <property type="entry name" value="Aminotran_1_2"/>
    <property type="match status" value="1"/>
</dbReference>
<evidence type="ECO:0000259" key="6">
    <source>
        <dbReference type="Pfam" id="PF00155"/>
    </source>
</evidence>
<dbReference type="GO" id="GO:0030170">
    <property type="term" value="F:pyridoxal phosphate binding"/>
    <property type="evidence" value="ECO:0007669"/>
    <property type="project" value="InterPro"/>
</dbReference>
<dbReference type="InterPro" id="IPR027619">
    <property type="entry name" value="C-S_lyase_PatB-like"/>
</dbReference>
<dbReference type="AlphaFoldDB" id="A0A837G453"/>
<dbReference type="Gene3D" id="3.90.1150.10">
    <property type="entry name" value="Aspartate Aminotransferase, domain 1"/>
    <property type="match status" value="1"/>
</dbReference>
<reference evidence="7" key="1">
    <citation type="journal article" date="2015" name="BMC Genomics">
        <title>Genome mining reveals unlocked bioactive potential of marine Gram-negative bacteria.</title>
        <authorList>
            <person name="Machado H."/>
            <person name="Sonnenschein E.C."/>
            <person name="Melchiorsen J."/>
            <person name="Gram L."/>
        </authorList>
    </citation>
    <scope>NUCLEOTIDE SEQUENCE</scope>
    <source>
        <strain evidence="7">S2052</strain>
    </source>
</reference>
<dbReference type="InterPro" id="IPR004839">
    <property type="entry name" value="Aminotransferase_I/II_large"/>
</dbReference>
<name>A0A837G453_9VIBR</name>
<dbReference type="EC" id="4.4.1.13" evidence="2"/>
<dbReference type="InterPro" id="IPR015424">
    <property type="entry name" value="PyrdxlP-dep_Trfase"/>
</dbReference>
<dbReference type="PANTHER" id="PTHR43525">
    <property type="entry name" value="PROTEIN MALY"/>
    <property type="match status" value="1"/>
</dbReference>
<feature type="domain" description="Aminotransferase class I/classII large" evidence="6">
    <location>
        <begin position="69"/>
        <end position="378"/>
    </location>
</feature>
<dbReference type="RefSeq" id="WP_045986325.1">
    <property type="nucleotide sequence ID" value="NZ_CP063052.1"/>
</dbReference>
<accession>A0A837G453</accession>
<evidence type="ECO:0000256" key="4">
    <source>
        <dbReference type="ARBA" id="ARBA00023239"/>
    </source>
</evidence>
<evidence type="ECO:0000256" key="2">
    <source>
        <dbReference type="ARBA" id="ARBA00012224"/>
    </source>
</evidence>
<evidence type="ECO:0000256" key="5">
    <source>
        <dbReference type="ARBA" id="ARBA00037974"/>
    </source>
</evidence>
<dbReference type="CDD" id="cd00609">
    <property type="entry name" value="AAT_like"/>
    <property type="match status" value="1"/>
</dbReference>